<dbReference type="Proteomes" id="UP001143330">
    <property type="component" value="Unassembled WGS sequence"/>
</dbReference>
<reference evidence="2" key="2">
    <citation type="submission" date="2023-01" db="EMBL/GenBank/DDBJ databases">
        <authorList>
            <person name="Sun Q."/>
            <person name="Evtushenko L."/>
        </authorList>
    </citation>
    <scope>NUCLEOTIDE SEQUENCE</scope>
    <source>
        <strain evidence="2">VKM B-2789</strain>
    </source>
</reference>
<sequence>MSRKGGTAPVAEVASASVAQSKMAEKPMSVAEEREIEADMGGT</sequence>
<feature type="region of interest" description="Disordered" evidence="1">
    <location>
        <begin position="1"/>
        <end position="43"/>
    </location>
</feature>
<protein>
    <submittedName>
        <fullName evidence="2">Uncharacterized protein</fullName>
    </submittedName>
</protein>
<name>A0A9W6N8W9_9HYPH</name>
<comment type="caution">
    <text evidence="2">The sequence shown here is derived from an EMBL/GenBank/DDBJ whole genome shotgun (WGS) entry which is preliminary data.</text>
</comment>
<feature type="compositionally biased region" description="Low complexity" evidence="1">
    <location>
        <begin position="8"/>
        <end position="21"/>
    </location>
</feature>
<keyword evidence="3" id="KW-1185">Reference proteome</keyword>
<organism evidence="2 3">
    <name type="scientific">Ancylobacter defluvii</name>
    <dbReference type="NCBI Taxonomy" id="1282440"/>
    <lineage>
        <taxon>Bacteria</taxon>
        <taxon>Pseudomonadati</taxon>
        <taxon>Pseudomonadota</taxon>
        <taxon>Alphaproteobacteria</taxon>
        <taxon>Hyphomicrobiales</taxon>
        <taxon>Xanthobacteraceae</taxon>
        <taxon>Ancylobacter</taxon>
    </lineage>
</organism>
<feature type="compositionally biased region" description="Acidic residues" evidence="1">
    <location>
        <begin position="34"/>
        <end position="43"/>
    </location>
</feature>
<dbReference type="EMBL" id="BSFM01000001">
    <property type="protein sequence ID" value="GLK81970.1"/>
    <property type="molecule type" value="Genomic_DNA"/>
</dbReference>
<reference evidence="2" key="1">
    <citation type="journal article" date="2014" name="Int. J. Syst. Evol. Microbiol.">
        <title>Complete genome sequence of Corynebacterium casei LMG S-19264T (=DSM 44701T), isolated from a smear-ripened cheese.</title>
        <authorList>
            <consortium name="US DOE Joint Genome Institute (JGI-PGF)"/>
            <person name="Walter F."/>
            <person name="Albersmeier A."/>
            <person name="Kalinowski J."/>
            <person name="Ruckert C."/>
        </authorList>
    </citation>
    <scope>NUCLEOTIDE SEQUENCE</scope>
    <source>
        <strain evidence="2">VKM B-2789</strain>
    </source>
</reference>
<proteinExistence type="predicted"/>
<evidence type="ECO:0000313" key="3">
    <source>
        <dbReference type="Proteomes" id="UP001143330"/>
    </source>
</evidence>
<dbReference type="AlphaFoldDB" id="A0A9W6N8W9"/>
<accession>A0A9W6N8W9</accession>
<evidence type="ECO:0000256" key="1">
    <source>
        <dbReference type="SAM" id="MobiDB-lite"/>
    </source>
</evidence>
<evidence type="ECO:0000313" key="2">
    <source>
        <dbReference type="EMBL" id="GLK81970.1"/>
    </source>
</evidence>
<gene>
    <name evidence="2" type="ORF">GCM10017653_00390</name>
</gene>